<evidence type="ECO:0000256" key="2">
    <source>
        <dbReference type="ARBA" id="ARBA00022705"/>
    </source>
</evidence>
<dbReference type="PROSITE" id="PS51192">
    <property type="entry name" value="HELICASE_ATP_BIND_1"/>
    <property type="match status" value="1"/>
</dbReference>
<dbReference type="Pfam" id="PF18074">
    <property type="entry name" value="PriA_C"/>
    <property type="match status" value="1"/>
</dbReference>
<keyword evidence="5 12" id="KW-0378">Hydrolase</keyword>
<dbReference type="InterPro" id="IPR041222">
    <property type="entry name" value="PriA_3primeBD"/>
</dbReference>
<feature type="binding site" evidence="12">
    <location>
        <position position="564"/>
    </location>
    <ligand>
        <name>Zn(2+)</name>
        <dbReference type="ChEBI" id="CHEBI:29105"/>
        <label>1</label>
    </ligand>
</feature>
<keyword evidence="10 12" id="KW-0413">Isomerase</keyword>
<dbReference type="PANTHER" id="PTHR30580">
    <property type="entry name" value="PRIMOSOMAL PROTEIN N"/>
    <property type="match status" value="1"/>
</dbReference>
<evidence type="ECO:0000259" key="14">
    <source>
        <dbReference type="PROSITE" id="PS51194"/>
    </source>
</evidence>
<keyword evidence="16" id="KW-1185">Reference proteome</keyword>
<evidence type="ECO:0000259" key="13">
    <source>
        <dbReference type="PROSITE" id="PS51192"/>
    </source>
</evidence>
<dbReference type="Pfam" id="PF00270">
    <property type="entry name" value="DEAD"/>
    <property type="match status" value="1"/>
</dbReference>
<dbReference type="Proteomes" id="UP000276282">
    <property type="component" value="Unassembled WGS sequence"/>
</dbReference>
<evidence type="ECO:0000256" key="1">
    <source>
        <dbReference type="ARBA" id="ARBA00022515"/>
    </source>
</evidence>
<keyword evidence="2 12" id="KW-0235">DNA replication</keyword>
<dbReference type="Pfam" id="PF17764">
    <property type="entry name" value="PriA_3primeBD"/>
    <property type="match status" value="1"/>
</dbReference>
<dbReference type="AlphaFoldDB" id="A0A495P1Z6"/>
<proteinExistence type="inferred from homology"/>
<dbReference type="SMART" id="SM00490">
    <property type="entry name" value="HELICc"/>
    <property type="match status" value="1"/>
</dbReference>
<keyword evidence="3 12" id="KW-0479">Metal-binding</keyword>
<feature type="domain" description="Helicase C-terminal" evidence="14">
    <location>
        <begin position="559"/>
        <end position="714"/>
    </location>
</feature>
<comment type="cofactor">
    <cofactor evidence="12">
        <name>Zn(2+)</name>
        <dbReference type="ChEBI" id="CHEBI:29105"/>
    </cofactor>
    <text evidence="12">Binds 2 zinc ions per subunit.</text>
</comment>
<protein>
    <recommendedName>
        <fullName evidence="12">Replication restart protein PriA</fullName>
    </recommendedName>
    <alternativeName>
        <fullName evidence="12">ATP-dependent DNA helicase PriA</fullName>
        <ecNumber evidence="12">5.6.2.4</ecNumber>
    </alternativeName>
    <alternativeName>
        <fullName evidence="12">DNA 3'-5' helicase PriA</fullName>
    </alternativeName>
</protein>
<dbReference type="SUPFAM" id="SSF46785">
    <property type="entry name" value="Winged helix' DNA-binding domain"/>
    <property type="match status" value="1"/>
</dbReference>
<dbReference type="InterPro" id="IPR041236">
    <property type="entry name" value="PriA_C"/>
</dbReference>
<keyword evidence="8 12" id="KW-0067">ATP-binding</keyword>
<evidence type="ECO:0000256" key="6">
    <source>
        <dbReference type="ARBA" id="ARBA00022806"/>
    </source>
</evidence>
<dbReference type="SMART" id="SM00487">
    <property type="entry name" value="DEXDc"/>
    <property type="match status" value="1"/>
</dbReference>
<dbReference type="InterPro" id="IPR036390">
    <property type="entry name" value="WH_DNA-bd_sf"/>
</dbReference>
<dbReference type="SUPFAM" id="SSF52540">
    <property type="entry name" value="P-loop containing nucleoside triphosphate hydrolases"/>
    <property type="match status" value="1"/>
</dbReference>
<dbReference type="InterPro" id="IPR027417">
    <property type="entry name" value="P-loop_NTPase"/>
</dbReference>
<evidence type="ECO:0000313" key="16">
    <source>
        <dbReference type="Proteomes" id="UP000276282"/>
    </source>
</evidence>
<accession>A0A495P1Z6</accession>
<dbReference type="FunFam" id="3.40.50.300:FF:000489">
    <property type="entry name" value="Primosome assembly protein PriA"/>
    <property type="match status" value="1"/>
</dbReference>
<reference evidence="15 16" key="1">
    <citation type="submission" date="2018-10" db="EMBL/GenBank/DDBJ databases">
        <title>Genomic Encyclopedia of Archaeal and Bacterial Type Strains, Phase II (KMG-II): from individual species to whole genera.</title>
        <authorList>
            <person name="Goeker M."/>
        </authorList>
    </citation>
    <scope>NUCLEOTIDE SEQUENCE [LARGE SCALE GENOMIC DNA]</scope>
    <source>
        <strain evidence="15 16">DSM 19839</strain>
    </source>
</reference>
<feature type="binding site" evidence="12">
    <location>
        <position position="567"/>
    </location>
    <ligand>
        <name>Zn(2+)</name>
        <dbReference type="ChEBI" id="CHEBI:29105"/>
        <label>1</label>
    </ligand>
</feature>
<dbReference type="GO" id="GO:0006310">
    <property type="term" value="P:DNA recombination"/>
    <property type="evidence" value="ECO:0007669"/>
    <property type="project" value="InterPro"/>
</dbReference>
<dbReference type="GO" id="GO:1990077">
    <property type="term" value="C:primosome complex"/>
    <property type="evidence" value="ECO:0007669"/>
    <property type="project" value="UniProtKB-UniRule"/>
</dbReference>
<evidence type="ECO:0000256" key="9">
    <source>
        <dbReference type="ARBA" id="ARBA00023125"/>
    </source>
</evidence>
<dbReference type="GO" id="GO:0006302">
    <property type="term" value="P:double-strand break repair"/>
    <property type="evidence" value="ECO:0007669"/>
    <property type="project" value="InterPro"/>
</dbReference>
<organism evidence="15 16">
    <name type="scientific">Gillisia mitskevichiae</name>
    <dbReference type="NCBI Taxonomy" id="270921"/>
    <lineage>
        <taxon>Bacteria</taxon>
        <taxon>Pseudomonadati</taxon>
        <taxon>Bacteroidota</taxon>
        <taxon>Flavobacteriia</taxon>
        <taxon>Flavobacteriales</taxon>
        <taxon>Flavobacteriaceae</taxon>
        <taxon>Gillisia</taxon>
    </lineage>
</organism>
<evidence type="ECO:0000256" key="11">
    <source>
        <dbReference type="ARBA" id="ARBA00048988"/>
    </source>
</evidence>
<dbReference type="CDD" id="cd17929">
    <property type="entry name" value="DEXHc_priA"/>
    <property type="match status" value="1"/>
</dbReference>
<dbReference type="InterPro" id="IPR040498">
    <property type="entry name" value="PriA_CRR"/>
</dbReference>
<keyword evidence="6 12" id="KW-0347">Helicase</keyword>
<evidence type="ECO:0000256" key="12">
    <source>
        <dbReference type="HAMAP-Rule" id="MF_00983"/>
    </source>
</evidence>
<feature type="binding site" evidence="12">
    <location>
        <position position="551"/>
    </location>
    <ligand>
        <name>Zn(2+)</name>
        <dbReference type="ChEBI" id="CHEBI:29105"/>
        <label>2</label>
    </ligand>
</feature>
<dbReference type="Gene3D" id="3.40.50.300">
    <property type="entry name" value="P-loop containing nucleotide triphosphate hydrolases"/>
    <property type="match status" value="2"/>
</dbReference>
<keyword evidence="7 12" id="KW-0862">Zinc</keyword>
<gene>
    <name evidence="12" type="primary">priA</name>
    <name evidence="15" type="ORF">BC962_3146</name>
</gene>
<dbReference type="InterPro" id="IPR011545">
    <property type="entry name" value="DEAD/DEAH_box_helicase_dom"/>
</dbReference>
<dbReference type="GO" id="GO:0005524">
    <property type="term" value="F:ATP binding"/>
    <property type="evidence" value="ECO:0007669"/>
    <property type="project" value="UniProtKB-UniRule"/>
</dbReference>
<comment type="function">
    <text evidence="12">Initiates the restart of stalled replication forks, which reloads the replicative helicase on sites other than the origin of replication. Recognizes and binds to abandoned replication forks and remodels them to uncover a helicase loading site. Promotes assembly of the primosome at these replication forks.</text>
</comment>
<feature type="binding site" evidence="12">
    <location>
        <position position="554"/>
    </location>
    <ligand>
        <name>Zn(2+)</name>
        <dbReference type="ChEBI" id="CHEBI:29105"/>
        <label>2</label>
    </ligand>
</feature>
<keyword evidence="9 12" id="KW-0238">DNA-binding</keyword>
<dbReference type="Gene3D" id="3.40.1440.60">
    <property type="entry name" value="PriA, 3(prime) DNA-binding domain"/>
    <property type="match status" value="1"/>
</dbReference>
<dbReference type="GO" id="GO:0003677">
    <property type="term" value="F:DNA binding"/>
    <property type="evidence" value="ECO:0007669"/>
    <property type="project" value="UniProtKB-UniRule"/>
</dbReference>
<dbReference type="EC" id="5.6.2.4" evidence="12"/>
<evidence type="ECO:0000256" key="7">
    <source>
        <dbReference type="ARBA" id="ARBA00022833"/>
    </source>
</evidence>
<dbReference type="EMBL" id="RBLG01000007">
    <property type="protein sequence ID" value="RKS42689.1"/>
    <property type="molecule type" value="Genomic_DNA"/>
</dbReference>
<dbReference type="Pfam" id="PF00271">
    <property type="entry name" value="Helicase_C"/>
    <property type="match status" value="1"/>
</dbReference>
<evidence type="ECO:0000256" key="5">
    <source>
        <dbReference type="ARBA" id="ARBA00022801"/>
    </source>
</evidence>
<name>A0A495P1Z6_9FLAO</name>
<dbReference type="InterPro" id="IPR005259">
    <property type="entry name" value="PriA"/>
</dbReference>
<dbReference type="Pfam" id="PF18319">
    <property type="entry name" value="Zn_ribbon_PriA"/>
    <property type="match status" value="1"/>
</dbReference>
<evidence type="ECO:0000256" key="3">
    <source>
        <dbReference type="ARBA" id="ARBA00022723"/>
    </source>
</evidence>
<dbReference type="HAMAP" id="MF_00983">
    <property type="entry name" value="PriA"/>
    <property type="match status" value="1"/>
</dbReference>
<keyword evidence="1 12" id="KW-0639">Primosome</keyword>
<comment type="similarity">
    <text evidence="12">Belongs to the helicase family. PriA subfamily.</text>
</comment>
<dbReference type="GO" id="GO:0006269">
    <property type="term" value="P:DNA replication, synthesis of primer"/>
    <property type="evidence" value="ECO:0007669"/>
    <property type="project" value="UniProtKB-KW"/>
</dbReference>
<dbReference type="FunFam" id="3.40.1440.60:FF:000001">
    <property type="entry name" value="Primosomal protein N"/>
    <property type="match status" value="1"/>
</dbReference>
<evidence type="ECO:0000256" key="4">
    <source>
        <dbReference type="ARBA" id="ARBA00022741"/>
    </source>
</evidence>
<dbReference type="PROSITE" id="PS51194">
    <property type="entry name" value="HELICASE_CTER"/>
    <property type="match status" value="1"/>
</dbReference>
<evidence type="ECO:0000256" key="8">
    <source>
        <dbReference type="ARBA" id="ARBA00022840"/>
    </source>
</evidence>
<dbReference type="OrthoDB" id="9759544at2"/>
<keyword evidence="4 12" id="KW-0547">Nucleotide-binding</keyword>
<dbReference type="GO" id="GO:0006270">
    <property type="term" value="P:DNA replication initiation"/>
    <property type="evidence" value="ECO:0007669"/>
    <property type="project" value="TreeGrafter"/>
</dbReference>
<feature type="domain" description="Helicase ATP-binding" evidence="13">
    <location>
        <begin position="292"/>
        <end position="461"/>
    </location>
</feature>
<evidence type="ECO:0000256" key="10">
    <source>
        <dbReference type="ARBA" id="ARBA00023235"/>
    </source>
</evidence>
<comment type="caution">
    <text evidence="15">The sequence shown here is derived from an EMBL/GenBank/DDBJ whole genome shotgun (WGS) entry which is preliminary data.</text>
</comment>
<comment type="catalytic activity">
    <reaction evidence="12">
        <text>Couples ATP hydrolysis with the unwinding of duplex DNA by translocating in the 3'-5' direction.</text>
        <dbReference type="EC" id="5.6.2.4"/>
    </reaction>
</comment>
<comment type="catalytic activity">
    <reaction evidence="11 12">
        <text>ATP + H2O = ADP + phosphate + H(+)</text>
        <dbReference type="Rhea" id="RHEA:13065"/>
        <dbReference type="ChEBI" id="CHEBI:15377"/>
        <dbReference type="ChEBI" id="CHEBI:15378"/>
        <dbReference type="ChEBI" id="CHEBI:30616"/>
        <dbReference type="ChEBI" id="CHEBI:43474"/>
        <dbReference type="ChEBI" id="CHEBI:456216"/>
        <dbReference type="EC" id="5.6.2.4"/>
    </reaction>
</comment>
<dbReference type="NCBIfam" id="TIGR00595">
    <property type="entry name" value="priA"/>
    <property type="match status" value="1"/>
</dbReference>
<evidence type="ECO:0000313" key="15">
    <source>
        <dbReference type="EMBL" id="RKS42689.1"/>
    </source>
</evidence>
<dbReference type="GO" id="GO:0043138">
    <property type="term" value="F:3'-5' DNA helicase activity"/>
    <property type="evidence" value="ECO:0007669"/>
    <property type="project" value="UniProtKB-EC"/>
</dbReference>
<dbReference type="PANTHER" id="PTHR30580:SF0">
    <property type="entry name" value="PRIMOSOMAL PROTEIN N"/>
    <property type="match status" value="1"/>
</dbReference>
<feature type="binding site" evidence="12">
    <location>
        <position position="527"/>
    </location>
    <ligand>
        <name>Zn(2+)</name>
        <dbReference type="ChEBI" id="CHEBI:29105"/>
        <label>1</label>
    </ligand>
</feature>
<dbReference type="GO" id="GO:0016887">
    <property type="term" value="F:ATP hydrolysis activity"/>
    <property type="evidence" value="ECO:0007669"/>
    <property type="project" value="RHEA"/>
</dbReference>
<comment type="subunit">
    <text evidence="12">Component of the replication restart primosome.</text>
</comment>
<dbReference type="CDD" id="cd18804">
    <property type="entry name" value="SF2_C_priA"/>
    <property type="match status" value="1"/>
</dbReference>
<dbReference type="RefSeq" id="WP_121346931.1">
    <property type="nucleotide sequence ID" value="NZ_RBLG01000007.1"/>
</dbReference>
<sequence length="817" mass="93919">MGFYINVLLPLPLEMQFTYKISQAELEVLTPGMRVAVPFGKSKVYTGIVVSIHNNAPQKYEAKEIEQILDDSAIITKNQLKFWNWISSYYMCAEGEVLKAALPGGFLLESETLIQLLPSGNGEDAQLDDQEYLIYEALQRQSSLKIQEIMQLLDKKTVLPVINRLVSKGVVVVNQEIFEQYKPKLIRYVKLNEKHLPENEMHLLLDELSKAPKQKAVILTLFQLQARSKKPLELKELSKASGTSTAVIKSLIDKKILIEFHLQKDRIEFDIEEVDQQMVLNEWQQSAFTEITEAYKDTDVCLLHGITSSGKTEIYIKLIEQVIKEGKQVLYLLPEIALTAQLVSRLQSFFGEQVLVYHSKYSVNERMEVYNHVLNNNEKAKIILGARSAIFLPFQDLGLIVVDEEHETTFKQFDPAPRYNARDASVVLAKLHDAKVLMGSATPSLESYYNATHNKYALVSLDRRFGNVLPPEIEIVDLKEKYKKKRMTGHFSDRLLEEIKFTLEEGEQVILFQNRRGYSPILECLTCGHSPQCPNCDVSLTYHNHSNQLRCHYCGYHMAMQKQCMACESVELTTKGFGTEQIETELRSLLPEARIGRMDLDTTRGKHGHQKIISAFEQESIDVLVGTQMLSKGLDFRKVRLVGIMNADNLLNFPDFRAHERSFQLMLQVAGRSGRTKNRGKVIVQTYNPHHQIVKQVSENNYLEMYKEQLEERYQYQYPPYYKLIKFTIRSKDYSKTNDAADWIAKSLANVFREHVLGPEFPPVARIRNEYYKNILLKIPPNQSLGKTKKYIQKILTSFKAIGIWRSVRVITNVDPS</sequence>
<dbReference type="InterPro" id="IPR014001">
    <property type="entry name" value="Helicase_ATP-bd"/>
</dbReference>
<dbReference type="InterPro" id="IPR042115">
    <property type="entry name" value="PriA_3primeBD_sf"/>
</dbReference>
<feature type="binding site" evidence="12">
    <location>
        <position position="533"/>
    </location>
    <ligand>
        <name>Zn(2+)</name>
        <dbReference type="ChEBI" id="CHEBI:29105"/>
        <label>2</label>
    </ligand>
</feature>
<dbReference type="InterPro" id="IPR001650">
    <property type="entry name" value="Helicase_C-like"/>
</dbReference>
<feature type="binding site" evidence="12">
    <location>
        <position position="536"/>
    </location>
    <ligand>
        <name>Zn(2+)</name>
        <dbReference type="ChEBI" id="CHEBI:29105"/>
        <label>2</label>
    </ligand>
</feature>
<dbReference type="GO" id="GO:0008270">
    <property type="term" value="F:zinc ion binding"/>
    <property type="evidence" value="ECO:0007669"/>
    <property type="project" value="UniProtKB-UniRule"/>
</dbReference>
<feature type="binding site" evidence="12">
    <location>
        <position position="524"/>
    </location>
    <ligand>
        <name>Zn(2+)</name>
        <dbReference type="ChEBI" id="CHEBI:29105"/>
        <label>1</label>
    </ligand>
</feature>